<dbReference type="Proteomes" id="UP000571017">
    <property type="component" value="Unassembled WGS sequence"/>
</dbReference>
<feature type="transmembrane region" description="Helical" evidence="1">
    <location>
        <begin position="6"/>
        <end position="26"/>
    </location>
</feature>
<accession>A0A838CU84</accession>
<evidence type="ECO:0000256" key="1">
    <source>
        <dbReference type="SAM" id="Phobius"/>
    </source>
</evidence>
<feature type="transmembrane region" description="Helical" evidence="1">
    <location>
        <begin position="77"/>
        <end position="95"/>
    </location>
</feature>
<feature type="transmembrane region" description="Helical" evidence="1">
    <location>
        <begin position="38"/>
        <end position="57"/>
    </location>
</feature>
<feature type="transmembrane region" description="Helical" evidence="1">
    <location>
        <begin position="107"/>
        <end position="125"/>
    </location>
</feature>
<sequence>MQIPPYLLMRVIAAIIGILLFVLLTAQTKEKKKKRVETFVSLLTTIFIWMFVMKFVTKFPLLLEHPLTVLAYPSGTLEFYLGLVVTGIVFVRTIRKEKWKTDTYKELFQLFAATMFSFYFLITVFYGERPLVELSLWFVLYIGSLLVKKHQLFWFSASMATAIIASLFSSAPNVMGIRIHAAFYLIVGTVLVIGFLIQRRRVT</sequence>
<comment type="caution">
    <text evidence="2">The sequence shown here is derived from an EMBL/GenBank/DDBJ whole genome shotgun (WGS) entry which is preliminary data.</text>
</comment>
<dbReference type="AlphaFoldDB" id="A0A838CU84"/>
<proteinExistence type="predicted"/>
<dbReference type="EMBL" id="JACEFG010000002">
    <property type="protein sequence ID" value="MBA2175335.1"/>
    <property type="molecule type" value="Genomic_DNA"/>
</dbReference>
<protein>
    <submittedName>
        <fullName evidence="2">Uncharacterized protein</fullName>
    </submittedName>
</protein>
<keyword evidence="1" id="KW-1133">Transmembrane helix</keyword>
<organism evidence="2 3">
    <name type="scientific">Halobacillus locisalis</name>
    <dbReference type="NCBI Taxonomy" id="220753"/>
    <lineage>
        <taxon>Bacteria</taxon>
        <taxon>Bacillati</taxon>
        <taxon>Bacillota</taxon>
        <taxon>Bacilli</taxon>
        <taxon>Bacillales</taxon>
        <taxon>Bacillaceae</taxon>
        <taxon>Halobacillus</taxon>
    </lineage>
</organism>
<feature type="transmembrane region" description="Helical" evidence="1">
    <location>
        <begin position="152"/>
        <end position="171"/>
    </location>
</feature>
<keyword evidence="1" id="KW-0812">Transmembrane</keyword>
<evidence type="ECO:0000313" key="3">
    <source>
        <dbReference type="Proteomes" id="UP000571017"/>
    </source>
</evidence>
<gene>
    <name evidence="2" type="ORF">H0266_10545</name>
</gene>
<feature type="transmembrane region" description="Helical" evidence="1">
    <location>
        <begin position="131"/>
        <end position="147"/>
    </location>
</feature>
<dbReference type="RefSeq" id="WP_181472356.1">
    <property type="nucleotide sequence ID" value="NZ_JACEFG010000002.1"/>
</dbReference>
<keyword evidence="1" id="KW-0472">Membrane</keyword>
<reference evidence="2 3" key="1">
    <citation type="journal article" date="2004" name="Extremophiles">
        <title>Halobacillus locisalis sp. nov., a halophilic bacterium isolated from a marine solar saltern of the Yellow Sea in Korea.</title>
        <authorList>
            <person name="Yoon J.H."/>
            <person name="Kang K.H."/>
            <person name="Oh T.K."/>
            <person name="Park Y.H."/>
        </authorList>
    </citation>
    <scope>NUCLEOTIDE SEQUENCE [LARGE SCALE GENOMIC DNA]</scope>
    <source>
        <strain evidence="2 3">KCTC 3788</strain>
    </source>
</reference>
<feature type="transmembrane region" description="Helical" evidence="1">
    <location>
        <begin position="177"/>
        <end position="197"/>
    </location>
</feature>
<keyword evidence="3" id="KW-1185">Reference proteome</keyword>
<evidence type="ECO:0000313" key="2">
    <source>
        <dbReference type="EMBL" id="MBA2175335.1"/>
    </source>
</evidence>
<name>A0A838CU84_9BACI</name>